<evidence type="ECO:0000313" key="9">
    <source>
        <dbReference type="EMBL" id="SEB91324.1"/>
    </source>
</evidence>
<comment type="subcellular location">
    <subcellularLocation>
        <location evidence="1">Membrane</location>
        <topology evidence="1">Multi-pass membrane protein</topology>
    </subcellularLocation>
</comment>
<keyword evidence="6 8" id="KW-0472">Membrane</keyword>
<feature type="transmembrane region" description="Helical" evidence="8">
    <location>
        <begin position="38"/>
        <end position="62"/>
    </location>
</feature>
<accession>A0A1H4N8H9</accession>
<dbReference type="EMBL" id="FNRY01000001">
    <property type="protein sequence ID" value="SEB91324.1"/>
    <property type="molecule type" value="Genomic_DNA"/>
</dbReference>
<proteinExistence type="predicted"/>
<protein>
    <submittedName>
        <fullName evidence="9">Lycopene cyclase domain-containing protein</fullName>
    </submittedName>
</protein>
<dbReference type="GO" id="GO:0045436">
    <property type="term" value="F:lycopene beta cyclase activity"/>
    <property type="evidence" value="ECO:0007669"/>
    <property type="project" value="UniProtKB-ARBA"/>
</dbReference>
<reference evidence="9 10" key="1">
    <citation type="submission" date="2016-10" db="EMBL/GenBank/DDBJ databases">
        <authorList>
            <person name="de Groot N.N."/>
        </authorList>
    </citation>
    <scope>NUCLEOTIDE SEQUENCE [LARGE SCALE GENOMIC DNA]</scope>
    <source>
        <strain evidence="9 10">DSM 21799</strain>
    </source>
</reference>
<keyword evidence="4" id="KW-0125">Carotenoid biosynthesis</keyword>
<evidence type="ECO:0000256" key="1">
    <source>
        <dbReference type="ARBA" id="ARBA00004141"/>
    </source>
</evidence>
<dbReference type="STRING" id="640635.SAMN04489806_2110"/>
<dbReference type="Proteomes" id="UP000199183">
    <property type="component" value="Unassembled WGS sequence"/>
</dbReference>
<keyword evidence="3 8" id="KW-0812">Transmembrane</keyword>
<evidence type="ECO:0000256" key="6">
    <source>
        <dbReference type="ARBA" id="ARBA00023136"/>
    </source>
</evidence>
<dbReference type="AlphaFoldDB" id="A0A1H4N8H9"/>
<evidence type="ECO:0000256" key="4">
    <source>
        <dbReference type="ARBA" id="ARBA00022746"/>
    </source>
</evidence>
<organism evidence="9 10">
    <name type="scientific">Paramicrobacterium humi</name>
    <dbReference type="NCBI Taxonomy" id="640635"/>
    <lineage>
        <taxon>Bacteria</taxon>
        <taxon>Bacillati</taxon>
        <taxon>Actinomycetota</taxon>
        <taxon>Actinomycetes</taxon>
        <taxon>Micrococcales</taxon>
        <taxon>Microbacteriaceae</taxon>
        <taxon>Paramicrobacterium</taxon>
    </lineage>
</organism>
<feature type="transmembrane region" description="Helical" evidence="8">
    <location>
        <begin position="82"/>
        <end position="99"/>
    </location>
</feature>
<evidence type="ECO:0000256" key="2">
    <source>
        <dbReference type="ARBA" id="ARBA00004829"/>
    </source>
</evidence>
<keyword evidence="5 8" id="KW-1133">Transmembrane helix</keyword>
<evidence type="ECO:0000313" key="10">
    <source>
        <dbReference type="Proteomes" id="UP000199183"/>
    </source>
</evidence>
<sequence>MTYLLMSVPFIVIAGVVFAIGCRHAAALGGIRPYLLSWAAAAVTLLVLTAVFDNAMMAAGLFDYGADKISGARLGLMPLEDFLYPLAGSLLLAGLWQLLGSHRKDALA</sequence>
<dbReference type="GO" id="GO:0016117">
    <property type="term" value="P:carotenoid biosynthetic process"/>
    <property type="evidence" value="ECO:0007669"/>
    <property type="project" value="UniProtKB-KW"/>
</dbReference>
<evidence type="ECO:0000256" key="5">
    <source>
        <dbReference type="ARBA" id="ARBA00022989"/>
    </source>
</evidence>
<feature type="transmembrane region" description="Helical" evidence="8">
    <location>
        <begin position="6"/>
        <end position="26"/>
    </location>
</feature>
<dbReference type="NCBIfam" id="TIGR03462">
    <property type="entry name" value="CarR_dom_SF"/>
    <property type="match status" value="1"/>
</dbReference>
<evidence type="ECO:0000256" key="8">
    <source>
        <dbReference type="SAM" id="Phobius"/>
    </source>
</evidence>
<evidence type="ECO:0000256" key="7">
    <source>
        <dbReference type="ARBA" id="ARBA00023235"/>
    </source>
</evidence>
<keyword evidence="7" id="KW-0413">Isomerase</keyword>
<comment type="pathway">
    <text evidence="2">Carotenoid biosynthesis.</text>
</comment>
<evidence type="ECO:0000256" key="3">
    <source>
        <dbReference type="ARBA" id="ARBA00022692"/>
    </source>
</evidence>
<gene>
    <name evidence="9" type="ORF">SAMN04489806_2110</name>
</gene>
<dbReference type="GO" id="GO:0016872">
    <property type="term" value="F:intramolecular lyase activity"/>
    <property type="evidence" value="ECO:0007669"/>
    <property type="project" value="InterPro"/>
</dbReference>
<dbReference type="InterPro" id="IPR017825">
    <property type="entry name" value="Lycopene_cyclase_dom"/>
</dbReference>
<keyword evidence="10" id="KW-1185">Reference proteome</keyword>
<dbReference type="GO" id="GO:0016020">
    <property type="term" value="C:membrane"/>
    <property type="evidence" value="ECO:0007669"/>
    <property type="project" value="UniProtKB-SubCell"/>
</dbReference>
<dbReference type="RefSeq" id="WP_245723610.1">
    <property type="nucleotide sequence ID" value="NZ_FNRY01000001.1"/>
</dbReference>
<name>A0A1H4N8H9_9MICO</name>